<dbReference type="InterPro" id="IPR046468">
    <property type="entry name" value="Spt20-like_SEP"/>
</dbReference>
<dbReference type="Ensembl" id="ENSATET00000066369.1">
    <property type="protein sequence ID" value="ENSATEP00000069089.1"/>
    <property type="gene ID" value="ENSATEG00000002900.3"/>
</dbReference>
<dbReference type="GeneTree" id="ENSGT00390000013549"/>
<dbReference type="PANTHER" id="PTHR13526:SF8">
    <property type="entry name" value="TRANSCRIPTION FACTOR SPT20 HOMOLOG"/>
    <property type="match status" value="1"/>
</dbReference>
<comment type="similarity">
    <text evidence="1">Belongs to the SPT20 family.</text>
</comment>
<reference evidence="5" key="1">
    <citation type="submission" date="2021-04" db="EMBL/GenBank/DDBJ databases">
        <authorList>
            <consortium name="Wellcome Sanger Institute Data Sharing"/>
        </authorList>
    </citation>
    <scope>NUCLEOTIDE SEQUENCE [LARGE SCALE GENOMIC DNA]</scope>
</reference>
<dbReference type="Pfam" id="PF12090">
    <property type="entry name" value="Spt20_SEP"/>
    <property type="match status" value="1"/>
</dbReference>
<keyword evidence="3" id="KW-0472">Membrane</keyword>
<evidence type="ECO:0000256" key="2">
    <source>
        <dbReference type="SAM" id="MobiDB-lite"/>
    </source>
</evidence>
<keyword evidence="3" id="KW-0812">Transmembrane</keyword>
<feature type="compositionally biased region" description="Low complexity" evidence="2">
    <location>
        <begin position="417"/>
        <end position="432"/>
    </location>
</feature>
<evidence type="ECO:0000259" key="4">
    <source>
        <dbReference type="Pfam" id="PF12090"/>
    </source>
</evidence>
<evidence type="ECO:0000313" key="5">
    <source>
        <dbReference type="Ensembl" id="ENSATEP00000069089.1"/>
    </source>
</evidence>
<reference evidence="5" key="2">
    <citation type="submission" date="2025-08" db="UniProtKB">
        <authorList>
            <consortium name="Ensembl"/>
        </authorList>
    </citation>
    <scope>IDENTIFICATION</scope>
</reference>
<feature type="domain" description="Spt20-like SEP" evidence="4">
    <location>
        <begin position="76"/>
        <end position="216"/>
    </location>
</feature>
<keyword evidence="6" id="KW-1185">Reference proteome</keyword>
<organism evidence="5 6">
    <name type="scientific">Anabas testudineus</name>
    <name type="common">Climbing perch</name>
    <name type="synonym">Anthias testudineus</name>
    <dbReference type="NCBI Taxonomy" id="64144"/>
    <lineage>
        <taxon>Eukaryota</taxon>
        <taxon>Metazoa</taxon>
        <taxon>Chordata</taxon>
        <taxon>Craniata</taxon>
        <taxon>Vertebrata</taxon>
        <taxon>Euteleostomi</taxon>
        <taxon>Actinopterygii</taxon>
        <taxon>Neopterygii</taxon>
        <taxon>Teleostei</taxon>
        <taxon>Neoteleostei</taxon>
        <taxon>Acanthomorphata</taxon>
        <taxon>Anabantaria</taxon>
        <taxon>Anabantiformes</taxon>
        <taxon>Anabantoidei</taxon>
        <taxon>Anabantidae</taxon>
        <taxon>Anabas</taxon>
    </lineage>
</organism>
<evidence type="ECO:0000256" key="3">
    <source>
        <dbReference type="SAM" id="Phobius"/>
    </source>
</evidence>
<keyword evidence="3" id="KW-1133">Transmembrane helix</keyword>
<feature type="region of interest" description="Disordered" evidence="2">
    <location>
        <begin position="415"/>
        <end position="452"/>
    </location>
</feature>
<dbReference type="PANTHER" id="PTHR13526">
    <property type="entry name" value="TRANSCRIPTION FACTOR SPT20 HOMOLOG"/>
    <property type="match status" value="1"/>
</dbReference>
<protein>
    <recommendedName>
        <fullName evidence="4">Spt20-like SEP domain-containing protein</fullName>
    </recommendedName>
</protein>
<dbReference type="Proteomes" id="UP000265040">
    <property type="component" value="Chromosome 14"/>
</dbReference>
<dbReference type="GO" id="GO:0003712">
    <property type="term" value="F:transcription coregulator activity"/>
    <property type="evidence" value="ECO:0007669"/>
    <property type="project" value="InterPro"/>
</dbReference>
<sequence length="546" mass="61152">QQQVLEYALDRAEYIVESARQRPGKRRISSGGRKSLYQKLYELYIEECEKEPELKNLRRNVNLLEKLVSQESVSCLVVNLYPGNEGYSLMLRGKNGSDSETIRLPYEEGELLEYLDAEELPPILVDLLEKSQVNIFHCGCVIVEVRDYRQSGNTKMPTYQSRHILLRPTMQTLICDVHAMTSDHKWTQDDKLQLESQLILATAEPLCLDPSISVTCTANRLLYNKQKMNTRSMKRCFKRHSRAALNRQQELSHLPMPPQLRLYDYLQRRKERKPAPGIDLKISKIGNCVDMWKQSNCQLTVPKEIDVEKYAVVEKSLQLEDSQPTVIWPAEEVVDDYTFECEVGGQAQRTKVSIFQSMGDPLVYGKIYCAKEPKLSLWIKLLHCGLKCHLQGDGISPLVQTSVLGKGVKHRPPPIKLPLGSGSSSSGNPYSSQTTSGLLKCPTPPPAKSQSLNRKHSMELGQVGLLSPASLSPMGSSQISNVLLSFLIMIFIMILYCLFSSSTNPMLAPGLNLSGILPPGGLMPTMQSAAQTGKRFASATSSYEVQ</sequence>
<proteinExistence type="inferred from homology"/>
<dbReference type="GO" id="GO:0006357">
    <property type="term" value="P:regulation of transcription by RNA polymerase II"/>
    <property type="evidence" value="ECO:0007669"/>
    <property type="project" value="TreeGrafter"/>
</dbReference>
<dbReference type="GO" id="GO:0000124">
    <property type="term" value="C:SAGA complex"/>
    <property type="evidence" value="ECO:0007669"/>
    <property type="project" value="InterPro"/>
</dbReference>
<dbReference type="InterPro" id="IPR021950">
    <property type="entry name" value="Spt20"/>
</dbReference>
<feature type="transmembrane region" description="Helical" evidence="3">
    <location>
        <begin position="479"/>
        <end position="499"/>
    </location>
</feature>
<accession>A0A7N6BX23</accession>
<evidence type="ECO:0000313" key="6">
    <source>
        <dbReference type="Proteomes" id="UP000265040"/>
    </source>
</evidence>
<dbReference type="AlphaFoldDB" id="A0A7N6BX23"/>
<evidence type="ECO:0000256" key="1">
    <source>
        <dbReference type="ARBA" id="ARBA00009112"/>
    </source>
</evidence>
<reference evidence="5" key="3">
    <citation type="submission" date="2025-09" db="UniProtKB">
        <authorList>
            <consortium name="Ensembl"/>
        </authorList>
    </citation>
    <scope>IDENTIFICATION</scope>
</reference>
<name>A0A7N6BX23_ANATE</name>